<dbReference type="SUPFAM" id="SSF46785">
    <property type="entry name" value="Winged helix' DNA-binding domain"/>
    <property type="match status" value="1"/>
</dbReference>
<keyword evidence="3" id="KW-0347">Helicase</keyword>
<gene>
    <name evidence="3" type="ORF">SAMN05445756_1195</name>
</gene>
<evidence type="ECO:0000313" key="3">
    <source>
        <dbReference type="EMBL" id="SNC64837.1"/>
    </source>
</evidence>
<feature type="region of interest" description="Disordered" evidence="1">
    <location>
        <begin position="576"/>
        <end position="602"/>
    </location>
</feature>
<dbReference type="Pfam" id="PF13749">
    <property type="entry name" value="HATPase_c_4"/>
    <property type="match status" value="1"/>
</dbReference>
<dbReference type="Gene3D" id="3.30.950.30">
    <property type="entry name" value="Schlafen, AAA domain"/>
    <property type="match status" value="1"/>
</dbReference>
<organism evidence="3 4">
    <name type="scientific">Kytococcus aerolatus</name>
    <dbReference type="NCBI Taxonomy" id="592308"/>
    <lineage>
        <taxon>Bacteria</taxon>
        <taxon>Bacillati</taxon>
        <taxon>Actinomycetota</taxon>
        <taxon>Actinomycetes</taxon>
        <taxon>Micrococcales</taxon>
        <taxon>Kytococcaceae</taxon>
        <taxon>Kytococcus</taxon>
    </lineage>
</organism>
<dbReference type="InterPro" id="IPR007421">
    <property type="entry name" value="Schlafen_AlbA_2_dom"/>
</dbReference>
<name>A0A212TFK2_9MICO</name>
<dbReference type="GO" id="GO:0004386">
    <property type="term" value="F:helicase activity"/>
    <property type="evidence" value="ECO:0007669"/>
    <property type="project" value="UniProtKB-KW"/>
</dbReference>
<dbReference type="InterPro" id="IPR036390">
    <property type="entry name" value="WH_DNA-bd_sf"/>
</dbReference>
<reference evidence="3 4" key="1">
    <citation type="submission" date="2017-06" db="EMBL/GenBank/DDBJ databases">
        <authorList>
            <person name="Kim H.J."/>
            <person name="Triplett B.A."/>
        </authorList>
    </citation>
    <scope>NUCLEOTIDE SEQUENCE [LARGE SCALE GENOMIC DNA]</scope>
    <source>
        <strain evidence="3 4">DSM 22179</strain>
    </source>
</reference>
<dbReference type="OrthoDB" id="9805115at2"/>
<evidence type="ECO:0000256" key="1">
    <source>
        <dbReference type="SAM" id="MobiDB-lite"/>
    </source>
</evidence>
<evidence type="ECO:0000313" key="4">
    <source>
        <dbReference type="Proteomes" id="UP000198122"/>
    </source>
</evidence>
<keyword evidence="4" id="KW-1185">Reference proteome</keyword>
<dbReference type="PANTHER" id="PTHR30595">
    <property type="entry name" value="GLPR-RELATED TRANSCRIPTIONAL REPRESSOR"/>
    <property type="match status" value="1"/>
</dbReference>
<sequence length="602" mass="65450">MALDPSSLSTQELVDHVRRVGGEPSTVELKAAAGGLPKSTSETISAFANARGGTILLGLDDLAQPVDIDADGLRDALAGMASDKMQPPVRAEVEIDVVDGDRRVVRMDVSEARMEDKPVYVAARGQYGGSFARGGDGDRRLTGYEVNRLVENRTQPTHDRCIVSEATPDDLDPDLIRPYLERLRLTNPRTFSALEDDQALRSTGVLREHGGTLAPTLAGLLTFGHHPQQFLPQLFISVVVHPGTEVGELSPRGERFLDNRQIDGPVPVMAAEAMNTITRHMARAAVMRDGQRTERFEYPLEVVRELIANALMHRDYSPESVGAQVQVELFPDRLVVRSPGGVYGPVDPQEFGAPDVSSSRNALLAKMLSETRLPGSQFMVAENRGSGIPTIMRALSAAGMAPPTFAVDLRKVEVTVPHHALLNHEVLGWIRSLGHEGLTDAQVQALALLHEGTPVRNQTLQGWGLHPADATRELTDLVRRGAAEKVGDRRHATYRLAMTEPSPPQPTLNLTFDNAPRTGGQLDAQKPGADARQQEILRLLAQNGEMSAKQLTDSVEVGYRATLNAINDLIRVGKVEGTAPPRSRNRAYRLAGREDPDPDGDD</sequence>
<evidence type="ECO:0000259" key="2">
    <source>
        <dbReference type="Pfam" id="PF04326"/>
    </source>
</evidence>
<protein>
    <submittedName>
        <fullName evidence="3">ATP-dependent DNA helicase RecG</fullName>
    </submittedName>
</protein>
<dbReference type="Gene3D" id="3.30.565.60">
    <property type="match status" value="1"/>
</dbReference>
<accession>A0A212TFK2</accession>
<dbReference type="InterPro" id="IPR038461">
    <property type="entry name" value="Schlafen_AlbA_2_dom_sf"/>
</dbReference>
<dbReference type="InterPro" id="IPR038475">
    <property type="entry name" value="RecG_C_sf"/>
</dbReference>
<dbReference type="AlphaFoldDB" id="A0A212TFK2"/>
<keyword evidence="3" id="KW-0547">Nucleotide-binding</keyword>
<proteinExistence type="predicted"/>
<dbReference type="PANTHER" id="PTHR30595:SF6">
    <property type="entry name" value="SCHLAFEN ALBA-2 DOMAIN-CONTAINING PROTEIN"/>
    <property type="match status" value="1"/>
</dbReference>
<dbReference type="Pfam" id="PF04326">
    <property type="entry name" value="SLFN_AlbA_2"/>
    <property type="match status" value="1"/>
</dbReference>
<feature type="domain" description="Schlafen AlbA-2" evidence="2">
    <location>
        <begin position="23"/>
        <end position="141"/>
    </location>
</feature>
<keyword evidence="3" id="KW-0067">ATP-binding</keyword>
<keyword evidence="3" id="KW-0378">Hydrolase</keyword>
<dbReference type="Proteomes" id="UP000198122">
    <property type="component" value="Unassembled WGS sequence"/>
</dbReference>
<dbReference type="EMBL" id="FYEZ01000001">
    <property type="protein sequence ID" value="SNC64837.1"/>
    <property type="molecule type" value="Genomic_DNA"/>
</dbReference>
<dbReference type="RefSeq" id="WP_088818073.1">
    <property type="nucleotide sequence ID" value="NZ_FYEZ01000001.1"/>
</dbReference>